<keyword evidence="1" id="KW-0732">Signal</keyword>
<dbReference type="InterPro" id="IPR035992">
    <property type="entry name" value="Ricin_B-like_lectins"/>
</dbReference>
<keyword evidence="4" id="KW-1185">Reference proteome</keyword>
<dbReference type="Pfam" id="PF00652">
    <property type="entry name" value="Ricin_B_lectin"/>
    <property type="match status" value="1"/>
</dbReference>
<evidence type="ECO:0000256" key="1">
    <source>
        <dbReference type="SAM" id="SignalP"/>
    </source>
</evidence>
<evidence type="ECO:0000259" key="2">
    <source>
        <dbReference type="Pfam" id="PF00652"/>
    </source>
</evidence>
<evidence type="ECO:0000313" key="3">
    <source>
        <dbReference type="EMBL" id="MDQ0010533.1"/>
    </source>
</evidence>
<dbReference type="SUPFAM" id="SSF50370">
    <property type="entry name" value="Ricin B-like lectins"/>
    <property type="match status" value="1"/>
</dbReference>
<feature type="signal peptide" evidence="1">
    <location>
        <begin position="1"/>
        <end position="25"/>
    </location>
</feature>
<dbReference type="CDD" id="cd00161">
    <property type="entry name" value="beta-trefoil_Ricin-like"/>
    <property type="match status" value="1"/>
</dbReference>
<protein>
    <recommendedName>
        <fullName evidence="2">Ricin B lectin domain-containing protein</fullName>
    </recommendedName>
</protein>
<dbReference type="InterPro" id="IPR000772">
    <property type="entry name" value="Ricin_B_lectin"/>
</dbReference>
<evidence type="ECO:0000313" key="4">
    <source>
        <dbReference type="Proteomes" id="UP001237737"/>
    </source>
</evidence>
<proteinExistence type="predicted"/>
<dbReference type="Gene3D" id="2.80.10.50">
    <property type="match status" value="2"/>
</dbReference>
<dbReference type="EMBL" id="JAUSSK010000003">
    <property type="protein sequence ID" value="MDQ0010533.1"/>
    <property type="molecule type" value="Genomic_DNA"/>
</dbReference>
<feature type="chain" id="PRO_5045684466" description="Ricin B lectin domain-containing protein" evidence="1">
    <location>
        <begin position="26"/>
        <end position="183"/>
    </location>
</feature>
<feature type="domain" description="Ricin B lectin" evidence="2">
    <location>
        <begin position="32"/>
        <end position="119"/>
    </location>
</feature>
<reference evidence="3 4" key="1">
    <citation type="submission" date="2023-07" db="EMBL/GenBank/DDBJ databases">
        <title>Sorghum-associated microbial communities from plants grown in Nebraska, USA.</title>
        <authorList>
            <person name="Schachtman D."/>
        </authorList>
    </citation>
    <scope>NUCLEOTIDE SEQUENCE [LARGE SCALE GENOMIC DNA]</scope>
    <source>
        <strain evidence="3 4">CC60</strain>
    </source>
</reference>
<name>A0ABT9SZU1_9GAMM</name>
<dbReference type="Proteomes" id="UP001237737">
    <property type="component" value="Unassembled WGS sequence"/>
</dbReference>
<dbReference type="PROSITE" id="PS50231">
    <property type="entry name" value="RICIN_B_LECTIN"/>
    <property type="match status" value="1"/>
</dbReference>
<organism evidence="3 4">
    <name type="scientific">Luteibacter jiangsuensis</name>
    <dbReference type="NCBI Taxonomy" id="637577"/>
    <lineage>
        <taxon>Bacteria</taxon>
        <taxon>Pseudomonadati</taxon>
        <taxon>Pseudomonadota</taxon>
        <taxon>Gammaproteobacteria</taxon>
        <taxon>Lysobacterales</taxon>
        <taxon>Rhodanobacteraceae</taxon>
        <taxon>Luteibacter</taxon>
    </lineage>
</organism>
<sequence length="183" mass="19445">MKNSILGLFLAFAGLVMTPHANAQAAPSSAIVSNLTNQCWDVVDFSTADGAIIQLYPCTGTSNQSWAFQVYAFSSGASMARIVNVGSGMCAAAENVDPTTGAIGLRQHVCNVNDPLQQFTIEAPTQSLTVGTNTFPIPLLARHIVSVATHWCLKADATFYRPFEANGCGATNDQSTRWKMIGV</sequence>
<accession>A0ABT9SZU1</accession>
<comment type="caution">
    <text evidence="3">The sequence shown here is derived from an EMBL/GenBank/DDBJ whole genome shotgun (WGS) entry which is preliminary data.</text>
</comment>
<gene>
    <name evidence="3" type="ORF">J2T07_002723</name>
</gene>
<dbReference type="RefSeq" id="WP_306850615.1">
    <property type="nucleotide sequence ID" value="NZ_JAUSSK010000003.1"/>
</dbReference>